<evidence type="ECO:0000313" key="2">
    <source>
        <dbReference type="EMBL" id="GJD52506.1"/>
    </source>
</evidence>
<dbReference type="Pfam" id="PF21834">
    <property type="entry name" value="DUF6894"/>
    <property type="match status" value="1"/>
</dbReference>
<protein>
    <recommendedName>
        <fullName evidence="1">DUF6894 domain-containing protein</fullName>
    </recommendedName>
</protein>
<organism evidence="2 3">
    <name type="scientific">Methylobacterium crusticola</name>
    <dbReference type="NCBI Taxonomy" id="1697972"/>
    <lineage>
        <taxon>Bacteria</taxon>
        <taxon>Pseudomonadati</taxon>
        <taxon>Pseudomonadota</taxon>
        <taxon>Alphaproteobacteria</taxon>
        <taxon>Hyphomicrobiales</taxon>
        <taxon>Methylobacteriaceae</taxon>
        <taxon>Methylobacterium</taxon>
    </lineage>
</organism>
<reference evidence="2" key="1">
    <citation type="journal article" date="2021" name="Front. Microbiol.">
        <title>Comprehensive Comparative Genomics and Phenotyping of Methylobacterium Species.</title>
        <authorList>
            <person name="Alessa O."/>
            <person name="Ogura Y."/>
            <person name="Fujitani Y."/>
            <person name="Takami H."/>
            <person name="Hayashi T."/>
            <person name="Sahin N."/>
            <person name="Tani A."/>
        </authorList>
    </citation>
    <scope>NUCLEOTIDE SEQUENCE</scope>
    <source>
        <strain evidence="2">KCTC 52305</strain>
    </source>
</reference>
<name>A0ABQ4R6R3_9HYPH</name>
<feature type="domain" description="DUF6894" evidence="1">
    <location>
        <begin position="3"/>
        <end position="70"/>
    </location>
</feature>
<gene>
    <name evidence="2" type="ORF">OPKNFCMD_5272</name>
</gene>
<keyword evidence="3" id="KW-1185">Reference proteome</keyword>
<dbReference type="InterPro" id="IPR054189">
    <property type="entry name" value="DUF6894"/>
</dbReference>
<accession>A0ABQ4R6R3</accession>
<evidence type="ECO:0000259" key="1">
    <source>
        <dbReference type="Pfam" id="PF21834"/>
    </source>
</evidence>
<proteinExistence type="predicted"/>
<reference evidence="2" key="2">
    <citation type="submission" date="2021-08" db="EMBL/GenBank/DDBJ databases">
        <authorList>
            <person name="Tani A."/>
            <person name="Ola A."/>
            <person name="Ogura Y."/>
            <person name="Katsura K."/>
            <person name="Hayashi T."/>
        </authorList>
    </citation>
    <scope>NUCLEOTIDE SEQUENCE</scope>
    <source>
        <strain evidence="2">KCTC 52305</strain>
    </source>
</reference>
<dbReference type="Proteomes" id="UP001055167">
    <property type="component" value="Unassembled WGS sequence"/>
</dbReference>
<dbReference type="EMBL" id="BPQH01000019">
    <property type="protein sequence ID" value="GJD52506.1"/>
    <property type="molecule type" value="Genomic_DNA"/>
</dbReference>
<sequence>MPRFFIDCQDGTLWLKDEEGEEYDTLKAARDAAIAALPDVGREAPPRDDRRCFAAYVRDEGGRRLCTVTLVLNVACRPEGG</sequence>
<dbReference type="RefSeq" id="WP_128565913.1">
    <property type="nucleotide sequence ID" value="NZ_BPQH01000019.1"/>
</dbReference>
<evidence type="ECO:0000313" key="3">
    <source>
        <dbReference type="Proteomes" id="UP001055167"/>
    </source>
</evidence>
<comment type="caution">
    <text evidence="2">The sequence shown here is derived from an EMBL/GenBank/DDBJ whole genome shotgun (WGS) entry which is preliminary data.</text>
</comment>